<keyword evidence="3" id="KW-0378">Hydrolase</keyword>
<evidence type="ECO:0000256" key="2">
    <source>
        <dbReference type="ARBA" id="ARBA00013081"/>
    </source>
</evidence>
<sequence length="234" mass="24093">MTYQAPGRRPSPLRLSNAGGDGGASTTSIACGSGGALHNACAAACADAASDNTAASASAGVPAVASTTHSMPAMSPDSPLDDPAALLSKPLPSPVAQVSSFLSRPTRDVRQIVSSLSASVLAGVHCVFAGPFDMILSPGCKPPEVQLAERFGAVLSTQMSAGATHLLLPPVLIAAGALTRCARTQALAMQAHQLGILRSLHLVDLRWLLDCVAHWERLPEDNYATPLSQLCYFL</sequence>
<evidence type="ECO:0000259" key="8">
    <source>
        <dbReference type="PROSITE" id="PS50172"/>
    </source>
</evidence>
<feature type="region of interest" description="Disordered" evidence="7">
    <location>
        <begin position="67"/>
        <end position="87"/>
    </location>
</feature>
<evidence type="ECO:0000313" key="9">
    <source>
        <dbReference type="EMBL" id="CAE0775932.1"/>
    </source>
</evidence>
<dbReference type="AlphaFoldDB" id="A0A7S4F6P5"/>
<gene>
    <name evidence="9" type="ORF">PCAR00345_LOCUS28567</name>
</gene>
<dbReference type="InterPro" id="IPR036420">
    <property type="entry name" value="BRCT_dom_sf"/>
</dbReference>
<feature type="region of interest" description="Disordered" evidence="7">
    <location>
        <begin position="1"/>
        <end position="24"/>
    </location>
</feature>
<dbReference type="Gene3D" id="3.40.50.10190">
    <property type="entry name" value="BRCT domain"/>
    <property type="match status" value="1"/>
</dbReference>
<evidence type="ECO:0000256" key="6">
    <source>
        <dbReference type="ARBA" id="ARBA00048336"/>
    </source>
</evidence>
<dbReference type="InterPro" id="IPR001357">
    <property type="entry name" value="BRCT_dom"/>
</dbReference>
<evidence type="ECO:0000256" key="1">
    <source>
        <dbReference type="ARBA" id="ARBA00004123"/>
    </source>
</evidence>
<evidence type="ECO:0000256" key="5">
    <source>
        <dbReference type="ARBA" id="ARBA00047761"/>
    </source>
</evidence>
<proteinExistence type="predicted"/>
<dbReference type="PROSITE" id="PS50172">
    <property type="entry name" value="BRCT"/>
    <property type="match status" value="1"/>
</dbReference>
<feature type="domain" description="BRCT" evidence="8">
    <location>
        <begin position="116"/>
        <end position="225"/>
    </location>
</feature>
<dbReference type="InterPro" id="IPR039189">
    <property type="entry name" value="Fcp1"/>
</dbReference>
<comment type="catalytic activity">
    <reaction evidence="6">
        <text>O-phospho-L-threonyl-[protein] + H2O = L-threonyl-[protein] + phosphate</text>
        <dbReference type="Rhea" id="RHEA:47004"/>
        <dbReference type="Rhea" id="RHEA-COMP:11060"/>
        <dbReference type="Rhea" id="RHEA-COMP:11605"/>
        <dbReference type="ChEBI" id="CHEBI:15377"/>
        <dbReference type="ChEBI" id="CHEBI:30013"/>
        <dbReference type="ChEBI" id="CHEBI:43474"/>
        <dbReference type="ChEBI" id="CHEBI:61977"/>
        <dbReference type="EC" id="3.1.3.16"/>
    </reaction>
</comment>
<evidence type="ECO:0000256" key="7">
    <source>
        <dbReference type="SAM" id="MobiDB-lite"/>
    </source>
</evidence>
<comment type="subcellular location">
    <subcellularLocation>
        <location evidence="1">Nucleus</location>
    </subcellularLocation>
</comment>
<dbReference type="GO" id="GO:0008420">
    <property type="term" value="F:RNA polymerase II CTD heptapeptide repeat phosphatase activity"/>
    <property type="evidence" value="ECO:0007669"/>
    <property type="project" value="InterPro"/>
</dbReference>
<name>A0A7S4F6P5_CHRCT</name>
<dbReference type="SUPFAM" id="SSF52113">
    <property type="entry name" value="BRCT domain"/>
    <property type="match status" value="1"/>
</dbReference>
<dbReference type="EC" id="3.1.3.16" evidence="2"/>
<evidence type="ECO:0000256" key="3">
    <source>
        <dbReference type="ARBA" id="ARBA00022801"/>
    </source>
</evidence>
<keyword evidence="4" id="KW-0539">Nucleus</keyword>
<dbReference type="GO" id="GO:0005634">
    <property type="term" value="C:nucleus"/>
    <property type="evidence" value="ECO:0007669"/>
    <property type="project" value="UniProtKB-SubCell"/>
</dbReference>
<organism evidence="9">
    <name type="scientific">Chrysotila carterae</name>
    <name type="common">Marine alga</name>
    <name type="synonym">Syracosphaera carterae</name>
    <dbReference type="NCBI Taxonomy" id="13221"/>
    <lineage>
        <taxon>Eukaryota</taxon>
        <taxon>Haptista</taxon>
        <taxon>Haptophyta</taxon>
        <taxon>Prymnesiophyceae</taxon>
        <taxon>Isochrysidales</taxon>
        <taxon>Isochrysidaceae</taxon>
        <taxon>Chrysotila</taxon>
    </lineage>
</organism>
<evidence type="ECO:0000256" key="4">
    <source>
        <dbReference type="ARBA" id="ARBA00023242"/>
    </source>
</evidence>
<comment type="catalytic activity">
    <reaction evidence="5">
        <text>O-phospho-L-seryl-[protein] + H2O = L-seryl-[protein] + phosphate</text>
        <dbReference type="Rhea" id="RHEA:20629"/>
        <dbReference type="Rhea" id="RHEA-COMP:9863"/>
        <dbReference type="Rhea" id="RHEA-COMP:11604"/>
        <dbReference type="ChEBI" id="CHEBI:15377"/>
        <dbReference type="ChEBI" id="CHEBI:29999"/>
        <dbReference type="ChEBI" id="CHEBI:43474"/>
        <dbReference type="ChEBI" id="CHEBI:83421"/>
        <dbReference type="EC" id="3.1.3.16"/>
    </reaction>
</comment>
<dbReference type="PANTHER" id="PTHR23081">
    <property type="entry name" value="RNA POLYMERASE II CTD PHOSPHATASE"/>
    <property type="match status" value="1"/>
</dbReference>
<dbReference type="PANTHER" id="PTHR23081:SF36">
    <property type="entry name" value="RNA POLYMERASE II SUBUNIT A C-TERMINAL DOMAIN PHOSPHATASE"/>
    <property type="match status" value="1"/>
</dbReference>
<reference evidence="9" key="1">
    <citation type="submission" date="2021-01" db="EMBL/GenBank/DDBJ databases">
        <authorList>
            <person name="Corre E."/>
            <person name="Pelletier E."/>
            <person name="Niang G."/>
            <person name="Scheremetjew M."/>
            <person name="Finn R."/>
            <person name="Kale V."/>
            <person name="Holt S."/>
            <person name="Cochrane G."/>
            <person name="Meng A."/>
            <person name="Brown T."/>
            <person name="Cohen L."/>
        </authorList>
    </citation>
    <scope>NUCLEOTIDE SEQUENCE</scope>
    <source>
        <strain evidence="9">CCMP645</strain>
    </source>
</reference>
<dbReference type="EMBL" id="HBIZ01044616">
    <property type="protein sequence ID" value="CAE0775932.1"/>
    <property type="molecule type" value="Transcribed_RNA"/>
</dbReference>
<accession>A0A7S4F6P5</accession>
<protein>
    <recommendedName>
        <fullName evidence="2">protein-serine/threonine phosphatase</fullName>
        <ecNumber evidence="2">3.1.3.16</ecNumber>
    </recommendedName>
</protein>